<evidence type="ECO:0000256" key="1">
    <source>
        <dbReference type="SAM" id="MobiDB-lite"/>
    </source>
</evidence>
<keyword evidence="3" id="KW-1185">Reference proteome</keyword>
<reference evidence="3" key="1">
    <citation type="journal article" date="2016" name="Nat. Commun.">
        <title>The Gonium pectorale genome demonstrates co-option of cell cycle regulation during the evolution of multicellularity.</title>
        <authorList>
            <person name="Hanschen E.R."/>
            <person name="Marriage T.N."/>
            <person name="Ferris P.J."/>
            <person name="Hamaji T."/>
            <person name="Toyoda A."/>
            <person name="Fujiyama A."/>
            <person name="Neme R."/>
            <person name="Noguchi H."/>
            <person name="Minakuchi Y."/>
            <person name="Suzuki M."/>
            <person name="Kawai-Toyooka H."/>
            <person name="Smith D.R."/>
            <person name="Sparks H."/>
            <person name="Anderson J."/>
            <person name="Bakaric R."/>
            <person name="Luria V."/>
            <person name="Karger A."/>
            <person name="Kirschner M.W."/>
            <person name="Durand P.M."/>
            <person name="Michod R.E."/>
            <person name="Nozaki H."/>
            <person name="Olson B.J."/>
        </authorList>
    </citation>
    <scope>NUCLEOTIDE SEQUENCE [LARGE SCALE GENOMIC DNA]</scope>
    <source>
        <strain evidence="3">NIES-2863</strain>
    </source>
</reference>
<comment type="caution">
    <text evidence="2">The sequence shown here is derived from an EMBL/GenBank/DDBJ whole genome shotgun (WGS) entry which is preliminary data.</text>
</comment>
<protein>
    <submittedName>
        <fullName evidence="2">Uncharacterized protein</fullName>
    </submittedName>
</protein>
<proteinExistence type="predicted"/>
<evidence type="ECO:0000313" key="3">
    <source>
        <dbReference type="Proteomes" id="UP000075714"/>
    </source>
</evidence>
<feature type="region of interest" description="Disordered" evidence="1">
    <location>
        <begin position="1"/>
        <end position="37"/>
    </location>
</feature>
<name>A0A150GL07_GONPE</name>
<dbReference type="AlphaFoldDB" id="A0A150GL07"/>
<gene>
    <name evidence="2" type="ORF">GPECTOR_16g678</name>
</gene>
<organism evidence="2 3">
    <name type="scientific">Gonium pectorale</name>
    <name type="common">Green alga</name>
    <dbReference type="NCBI Taxonomy" id="33097"/>
    <lineage>
        <taxon>Eukaryota</taxon>
        <taxon>Viridiplantae</taxon>
        <taxon>Chlorophyta</taxon>
        <taxon>core chlorophytes</taxon>
        <taxon>Chlorophyceae</taxon>
        <taxon>CS clade</taxon>
        <taxon>Chlamydomonadales</taxon>
        <taxon>Volvocaceae</taxon>
        <taxon>Gonium</taxon>
    </lineage>
</organism>
<dbReference type="EMBL" id="LSYV01000017">
    <property type="protein sequence ID" value="KXZ50503.1"/>
    <property type="molecule type" value="Genomic_DNA"/>
</dbReference>
<sequence>MTEAVTDHSGGASGSSPSSRRGTHIVGDGGMASARSDEGKADEDYCACFYGNPVTFSNETLDLSLAGETA</sequence>
<evidence type="ECO:0000313" key="2">
    <source>
        <dbReference type="EMBL" id="KXZ50503.1"/>
    </source>
</evidence>
<accession>A0A150GL07</accession>
<dbReference type="Proteomes" id="UP000075714">
    <property type="component" value="Unassembled WGS sequence"/>
</dbReference>